<dbReference type="SUPFAM" id="SSF53448">
    <property type="entry name" value="Nucleotide-diphospho-sugar transferases"/>
    <property type="match status" value="2"/>
</dbReference>
<dbReference type="InterPro" id="IPR029044">
    <property type="entry name" value="Nucleotide-diphossugar_trans"/>
</dbReference>
<name>A0ABR7N0W0_9FIRM</name>
<keyword evidence="3" id="KW-1185">Reference proteome</keyword>
<proteinExistence type="predicted"/>
<gene>
    <name evidence="2" type="ORF">H8704_06465</name>
</gene>
<evidence type="ECO:0000313" key="2">
    <source>
        <dbReference type="EMBL" id="MBC8562272.1"/>
    </source>
</evidence>
<sequence length="589" mass="67811">MRNNEELSKIRIYLRKSRLFYIPRKCYAIMLGIRKHGFKAQMRWVHGRICDKIAQKQYYKCLQITPEERQRQRDQKYTTATCFSILVPLYNTPEKFLREMIESVQQQTYGSWELCLADGSDAEHSEVGEIVKEYRQKDPRVKYQQLEKNGGISENTNACVAMAAGDYVVLFDHDDLLHESALYELKQAVDQGADFIYTDEAVFSKNPKKPDSYHFKQDFAPDDLRSNNYICHITCFARTLLDQIDGMFRTEYDGSQDFDLVLRLTEKAAKIVHIPKVLYFWRNHALSVASDISAKTYCIDAGKRAIESHLERQQIKATVASSELYPVIYRVKYELSGQPLVSIILSENSPEAESEKCGQRIREITSYSHYEILVRRNGMKWSEVVAKAKGEYLLFLDSDCICRQDDWLEELLSVAQRGEVGAAAGVVSYPKNVIRDAGITLGVGYYGLGSNNFYLLNDDHDGFWGNFYYMHNVSAVSDTCMMVRRAYYDQVGGMDDALLTWFAGFDLSLKLRELGKVNVVDPYARVGFSHSDMINWEEKRNANGEYADETEQMALLKERWQTVIRQGDPYYNINLTSNSSDFILGKHQG</sequence>
<dbReference type="CDD" id="cd04184">
    <property type="entry name" value="GT2_RfbC_Mx_like"/>
    <property type="match status" value="1"/>
</dbReference>
<dbReference type="EMBL" id="JACRSX010000006">
    <property type="protein sequence ID" value="MBC8562272.1"/>
    <property type="molecule type" value="Genomic_DNA"/>
</dbReference>
<dbReference type="RefSeq" id="WP_249297741.1">
    <property type="nucleotide sequence ID" value="NZ_JACRSX010000006.1"/>
</dbReference>
<dbReference type="Pfam" id="PF00535">
    <property type="entry name" value="Glycos_transf_2"/>
    <property type="match status" value="2"/>
</dbReference>
<feature type="domain" description="Glycosyltransferase 2-like" evidence="1">
    <location>
        <begin position="382"/>
        <end position="491"/>
    </location>
</feature>
<evidence type="ECO:0000313" key="3">
    <source>
        <dbReference type="Proteomes" id="UP000606193"/>
    </source>
</evidence>
<dbReference type="Proteomes" id="UP000606193">
    <property type="component" value="Unassembled WGS sequence"/>
</dbReference>
<feature type="domain" description="Glycosyltransferase 2-like" evidence="1">
    <location>
        <begin position="84"/>
        <end position="205"/>
    </location>
</feature>
<organism evidence="2 3">
    <name type="scientific">Jutongia huaianensis</name>
    <dbReference type="NCBI Taxonomy" id="2763668"/>
    <lineage>
        <taxon>Bacteria</taxon>
        <taxon>Bacillati</taxon>
        <taxon>Bacillota</taxon>
        <taxon>Clostridia</taxon>
        <taxon>Lachnospirales</taxon>
        <taxon>Lachnospiraceae</taxon>
        <taxon>Jutongia</taxon>
    </lineage>
</organism>
<reference evidence="2 3" key="1">
    <citation type="submission" date="2020-08" db="EMBL/GenBank/DDBJ databases">
        <title>Genome public.</title>
        <authorList>
            <person name="Liu C."/>
            <person name="Sun Q."/>
        </authorList>
    </citation>
    <scope>NUCLEOTIDE SEQUENCE [LARGE SCALE GENOMIC DNA]</scope>
    <source>
        <strain evidence="2 3">NSJ-37</strain>
    </source>
</reference>
<comment type="caution">
    <text evidence="2">The sequence shown here is derived from an EMBL/GenBank/DDBJ whole genome shotgun (WGS) entry which is preliminary data.</text>
</comment>
<dbReference type="PANTHER" id="PTHR43685:SF2">
    <property type="entry name" value="GLYCOSYLTRANSFERASE 2-LIKE DOMAIN-CONTAINING PROTEIN"/>
    <property type="match status" value="1"/>
</dbReference>
<accession>A0ABR7N0W0</accession>
<protein>
    <submittedName>
        <fullName evidence="2">Glycosyltransferase</fullName>
    </submittedName>
</protein>
<dbReference type="InterPro" id="IPR001173">
    <property type="entry name" value="Glyco_trans_2-like"/>
</dbReference>
<dbReference type="PANTHER" id="PTHR43685">
    <property type="entry name" value="GLYCOSYLTRANSFERASE"/>
    <property type="match status" value="1"/>
</dbReference>
<dbReference type="InterPro" id="IPR050834">
    <property type="entry name" value="Glycosyltransf_2"/>
</dbReference>
<dbReference type="Gene3D" id="3.90.550.10">
    <property type="entry name" value="Spore Coat Polysaccharide Biosynthesis Protein SpsA, Chain A"/>
    <property type="match status" value="2"/>
</dbReference>
<evidence type="ECO:0000259" key="1">
    <source>
        <dbReference type="Pfam" id="PF00535"/>
    </source>
</evidence>